<protein>
    <submittedName>
        <fullName evidence="1">Uncharacterized protein</fullName>
    </submittedName>
</protein>
<comment type="caution">
    <text evidence="1">The sequence shown here is derived from an EMBL/GenBank/DDBJ whole genome shotgun (WGS) entry which is preliminary data.</text>
</comment>
<proteinExistence type="predicted"/>
<dbReference type="Proteomes" id="UP000215914">
    <property type="component" value="Unassembled WGS sequence"/>
</dbReference>
<reference evidence="1" key="2">
    <citation type="submission" date="2020-06" db="EMBL/GenBank/DDBJ databases">
        <title>Helianthus annuus Genome sequencing and assembly Release 2.</title>
        <authorList>
            <person name="Gouzy J."/>
            <person name="Langlade N."/>
            <person name="Munos S."/>
        </authorList>
    </citation>
    <scope>NUCLEOTIDE SEQUENCE</scope>
    <source>
        <tissue evidence="1">Leaves</tissue>
    </source>
</reference>
<keyword evidence="2" id="KW-1185">Reference proteome</keyword>
<dbReference type="EMBL" id="MNCJ02000326">
    <property type="protein sequence ID" value="KAF5782758.1"/>
    <property type="molecule type" value="Genomic_DNA"/>
</dbReference>
<evidence type="ECO:0000313" key="1">
    <source>
        <dbReference type="EMBL" id="KAF5782758.1"/>
    </source>
</evidence>
<accession>A0A9K3HQR1</accession>
<evidence type="ECO:0000313" key="2">
    <source>
        <dbReference type="Proteomes" id="UP000215914"/>
    </source>
</evidence>
<name>A0A9K3HQR1_HELAN</name>
<dbReference type="Gramene" id="mRNA:HanXRQr2_Chr11g0499871">
    <property type="protein sequence ID" value="CDS:HanXRQr2_Chr11g0499871.1"/>
    <property type="gene ID" value="HanXRQr2_Chr11g0499871"/>
</dbReference>
<reference evidence="1" key="1">
    <citation type="journal article" date="2017" name="Nature">
        <title>The sunflower genome provides insights into oil metabolism, flowering and Asterid evolution.</title>
        <authorList>
            <person name="Badouin H."/>
            <person name="Gouzy J."/>
            <person name="Grassa C.J."/>
            <person name="Murat F."/>
            <person name="Staton S.E."/>
            <person name="Cottret L."/>
            <person name="Lelandais-Briere C."/>
            <person name="Owens G.L."/>
            <person name="Carrere S."/>
            <person name="Mayjonade B."/>
            <person name="Legrand L."/>
            <person name="Gill N."/>
            <person name="Kane N.C."/>
            <person name="Bowers J.E."/>
            <person name="Hubner S."/>
            <person name="Bellec A."/>
            <person name="Berard A."/>
            <person name="Berges H."/>
            <person name="Blanchet N."/>
            <person name="Boniface M.C."/>
            <person name="Brunel D."/>
            <person name="Catrice O."/>
            <person name="Chaidir N."/>
            <person name="Claudel C."/>
            <person name="Donnadieu C."/>
            <person name="Faraut T."/>
            <person name="Fievet G."/>
            <person name="Helmstetter N."/>
            <person name="King M."/>
            <person name="Knapp S.J."/>
            <person name="Lai Z."/>
            <person name="Le Paslier M.C."/>
            <person name="Lippi Y."/>
            <person name="Lorenzon L."/>
            <person name="Mandel J.R."/>
            <person name="Marage G."/>
            <person name="Marchand G."/>
            <person name="Marquand E."/>
            <person name="Bret-Mestries E."/>
            <person name="Morien E."/>
            <person name="Nambeesan S."/>
            <person name="Nguyen T."/>
            <person name="Pegot-Espagnet P."/>
            <person name="Pouilly N."/>
            <person name="Raftis F."/>
            <person name="Sallet E."/>
            <person name="Schiex T."/>
            <person name="Thomas J."/>
            <person name="Vandecasteele C."/>
            <person name="Vares D."/>
            <person name="Vear F."/>
            <person name="Vautrin S."/>
            <person name="Crespi M."/>
            <person name="Mangin B."/>
            <person name="Burke J.M."/>
            <person name="Salse J."/>
            <person name="Munos S."/>
            <person name="Vincourt P."/>
            <person name="Rieseberg L.H."/>
            <person name="Langlade N.B."/>
        </authorList>
    </citation>
    <scope>NUCLEOTIDE SEQUENCE</scope>
    <source>
        <tissue evidence="1">Leaves</tissue>
    </source>
</reference>
<dbReference type="AlphaFoldDB" id="A0A9K3HQR1"/>
<sequence>MATVVETPVVLTTVSQPLITTQTTAIITPAQKQKTSADTSVVVMTTAVETPVVSTVVSQPSTTALTFPIPQPKLFSRKRKPISDDEGIHDPNAAKYPLELEAIKNEMRQFYTEEDPSKRRFSSLIGYMAPEDMDDYLKIKARQAKVKAKVDSESEGLSDEGIAKRLEFYFTKVK</sequence>
<organism evidence="1 2">
    <name type="scientific">Helianthus annuus</name>
    <name type="common">Common sunflower</name>
    <dbReference type="NCBI Taxonomy" id="4232"/>
    <lineage>
        <taxon>Eukaryota</taxon>
        <taxon>Viridiplantae</taxon>
        <taxon>Streptophyta</taxon>
        <taxon>Embryophyta</taxon>
        <taxon>Tracheophyta</taxon>
        <taxon>Spermatophyta</taxon>
        <taxon>Magnoliopsida</taxon>
        <taxon>eudicotyledons</taxon>
        <taxon>Gunneridae</taxon>
        <taxon>Pentapetalae</taxon>
        <taxon>asterids</taxon>
        <taxon>campanulids</taxon>
        <taxon>Asterales</taxon>
        <taxon>Asteraceae</taxon>
        <taxon>Asteroideae</taxon>
        <taxon>Heliantheae alliance</taxon>
        <taxon>Heliantheae</taxon>
        <taxon>Helianthus</taxon>
    </lineage>
</organism>
<gene>
    <name evidence="1" type="ORF">HanXRQr2_Chr11g0499871</name>
</gene>